<evidence type="ECO:0000256" key="3">
    <source>
        <dbReference type="ARBA" id="ARBA00022449"/>
    </source>
</evidence>
<feature type="transmembrane region" description="Helical" evidence="10">
    <location>
        <begin position="300"/>
        <end position="323"/>
    </location>
</feature>
<accession>A0A290MHI5</accession>
<feature type="transmembrane region" description="Helical" evidence="10">
    <location>
        <begin position="147"/>
        <end position="172"/>
    </location>
</feature>
<evidence type="ECO:0000256" key="9">
    <source>
        <dbReference type="ARBA" id="ARBA00031636"/>
    </source>
</evidence>
<dbReference type="GO" id="GO:0042910">
    <property type="term" value="F:xenobiotic transmembrane transporter activity"/>
    <property type="evidence" value="ECO:0007669"/>
    <property type="project" value="InterPro"/>
</dbReference>
<feature type="transmembrane region" description="Helical" evidence="10">
    <location>
        <begin position="71"/>
        <end position="92"/>
    </location>
</feature>
<keyword evidence="3" id="KW-0050">Antiport</keyword>
<dbReference type="PANTHER" id="PTHR43298">
    <property type="entry name" value="MULTIDRUG RESISTANCE PROTEIN NORM-RELATED"/>
    <property type="match status" value="1"/>
</dbReference>
<feature type="transmembrane region" description="Helical" evidence="10">
    <location>
        <begin position="335"/>
        <end position="354"/>
    </location>
</feature>
<keyword evidence="7" id="KW-0406">Ion transport</keyword>
<dbReference type="Pfam" id="PF01554">
    <property type="entry name" value="MatE"/>
    <property type="match status" value="2"/>
</dbReference>
<dbReference type="InterPro" id="IPR002528">
    <property type="entry name" value="MATE_fam"/>
</dbReference>
<dbReference type="AlphaFoldDB" id="A0A290MHI5"/>
<feature type="transmembrane region" description="Helical" evidence="10">
    <location>
        <begin position="215"/>
        <end position="234"/>
    </location>
</feature>
<evidence type="ECO:0000256" key="10">
    <source>
        <dbReference type="SAM" id="Phobius"/>
    </source>
</evidence>
<organism evidence="11 12">
    <name type="scientific">Caulobacter vibrioides</name>
    <name type="common">Caulobacter crescentus</name>
    <dbReference type="NCBI Taxonomy" id="155892"/>
    <lineage>
        <taxon>Bacteria</taxon>
        <taxon>Pseudomonadati</taxon>
        <taxon>Pseudomonadota</taxon>
        <taxon>Alphaproteobacteria</taxon>
        <taxon>Caulobacterales</taxon>
        <taxon>Caulobacteraceae</taxon>
        <taxon>Caulobacter</taxon>
    </lineage>
</organism>
<dbReference type="PANTHER" id="PTHR43298:SF2">
    <property type="entry name" value="FMN_FAD EXPORTER YEEO-RELATED"/>
    <property type="match status" value="1"/>
</dbReference>
<dbReference type="InterPro" id="IPR050222">
    <property type="entry name" value="MATE_MdtK"/>
</dbReference>
<protein>
    <recommendedName>
        <fullName evidence="9">Multidrug-efflux transporter</fullName>
    </recommendedName>
</protein>
<dbReference type="Proteomes" id="UP000217311">
    <property type="component" value="Chromosome"/>
</dbReference>
<evidence type="ECO:0000256" key="5">
    <source>
        <dbReference type="ARBA" id="ARBA00022692"/>
    </source>
</evidence>
<dbReference type="GO" id="GO:0005886">
    <property type="term" value="C:plasma membrane"/>
    <property type="evidence" value="ECO:0007669"/>
    <property type="project" value="UniProtKB-SubCell"/>
</dbReference>
<dbReference type="NCBIfam" id="TIGR00797">
    <property type="entry name" value="matE"/>
    <property type="match status" value="1"/>
</dbReference>
<evidence type="ECO:0000256" key="6">
    <source>
        <dbReference type="ARBA" id="ARBA00022989"/>
    </source>
</evidence>
<comment type="subcellular location">
    <subcellularLocation>
        <location evidence="1">Cell inner membrane</location>
        <topology evidence="1">Multi-pass membrane protein</topology>
    </subcellularLocation>
</comment>
<evidence type="ECO:0000256" key="2">
    <source>
        <dbReference type="ARBA" id="ARBA00022448"/>
    </source>
</evidence>
<dbReference type="GO" id="GO:0015297">
    <property type="term" value="F:antiporter activity"/>
    <property type="evidence" value="ECO:0007669"/>
    <property type="project" value="UniProtKB-KW"/>
</dbReference>
<dbReference type="RefSeq" id="WP_096050926.1">
    <property type="nucleotide sequence ID" value="NZ_CP023315.3"/>
</dbReference>
<sequence length="471" mass="49426">MTVVTTMPRDEAGTALPSERPRGPIMTDLIDLLRLAGPVVLSRLGIMVMGLTDAIVVGHFSAQQLGYHAMAWAPSSVFVTATVGLLVGVQVMTARAMGAGNPHETGAVLRRGLVYAGWLGFGSMALLALLGPMFLQAMGLKDGLAEGATLPLIVFSLSLPVYAISVVLTFWLEGLSKPGPGAAMMWLANVVNLGANLLLVPGVLGLPALGAVGGAWATFIARSALALALAIFVLRMKDARALGVFDKPARDRPAEIEQRRIGYGAGASNFFEVSAFAGMNLICGWIGAIAVAAYTVVLNVSAIIFMVPLGVASATAVLVGRAYGARDPAGMTRAGWIAFAVIAVIGVLFGLLLYPTKHWVALAYTTDPAALALILPALVLSCLFFAPDAVQVVAAQALRARGEVWVPTITHLISYALVMGPLAWWLAIPKGMGLNGVLISIIVTSFLAAAFLLMRFRMLDWRDRKAAADPT</sequence>
<dbReference type="GO" id="GO:0006811">
    <property type="term" value="P:monoatomic ion transport"/>
    <property type="evidence" value="ECO:0007669"/>
    <property type="project" value="UniProtKB-KW"/>
</dbReference>
<feature type="transmembrane region" description="Helical" evidence="10">
    <location>
        <begin position="184"/>
        <end position="209"/>
    </location>
</feature>
<keyword evidence="6 10" id="KW-1133">Transmembrane helix</keyword>
<evidence type="ECO:0000256" key="7">
    <source>
        <dbReference type="ARBA" id="ARBA00023065"/>
    </source>
</evidence>
<gene>
    <name evidence="11" type="ORF">CA606_03380</name>
</gene>
<feature type="transmembrane region" description="Helical" evidence="10">
    <location>
        <begin position="404"/>
        <end position="427"/>
    </location>
</feature>
<dbReference type="EMBL" id="CP023315">
    <property type="protein sequence ID" value="ATC31468.1"/>
    <property type="molecule type" value="Genomic_DNA"/>
</dbReference>
<keyword evidence="2" id="KW-0813">Transport</keyword>
<dbReference type="PIRSF" id="PIRSF006603">
    <property type="entry name" value="DinF"/>
    <property type="match status" value="1"/>
</dbReference>
<dbReference type="InterPro" id="IPR048279">
    <property type="entry name" value="MdtK-like"/>
</dbReference>
<keyword evidence="4" id="KW-1003">Cell membrane</keyword>
<keyword evidence="8 10" id="KW-0472">Membrane</keyword>
<evidence type="ECO:0000256" key="4">
    <source>
        <dbReference type="ARBA" id="ARBA00022475"/>
    </source>
</evidence>
<feature type="transmembrane region" description="Helical" evidence="10">
    <location>
        <begin position="270"/>
        <end position="294"/>
    </location>
</feature>
<reference evidence="12" key="1">
    <citation type="submission" date="2017-09" db="EMBL/GenBank/DDBJ databases">
        <title>Genome evolution observed in wild isolates of Caulobacter crescentus.</title>
        <authorList>
            <person name="Ely B."/>
            <person name="Wilson K."/>
            <person name="Scott D."/>
        </authorList>
    </citation>
    <scope>NUCLEOTIDE SEQUENCE [LARGE SCALE GENOMIC DNA]</scope>
    <source>
        <strain evidence="12">CB13b1a</strain>
    </source>
</reference>
<feature type="transmembrane region" description="Helical" evidence="10">
    <location>
        <begin position="369"/>
        <end position="392"/>
    </location>
</feature>
<feature type="transmembrane region" description="Helical" evidence="10">
    <location>
        <begin position="113"/>
        <end position="135"/>
    </location>
</feature>
<evidence type="ECO:0000313" key="12">
    <source>
        <dbReference type="Proteomes" id="UP000217311"/>
    </source>
</evidence>
<feature type="transmembrane region" description="Helical" evidence="10">
    <location>
        <begin position="32"/>
        <end position="51"/>
    </location>
</feature>
<evidence type="ECO:0000256" key="1">
    <source>
        <dbReference type="ARBA" id="ARBA00004429"/>
    </source>
</evidence>
<name>A0A290MHI5_CAUVI</name>
<keyword evidence="5 10" id="KW-0812">Transmembrane</keyword>
<dbReference type="CDD" id="cd13131">
    <property type="entry name" value="MATE_NorM_like"/>
    <property type="match status" value="1"/>
</dbReference>
<evidence type="ECO:0000313" key="11">
    <source>
        <dbReference type="EMBL" id="ATC31468.1"/>
    </source>
</evidence>
<proteinExistence type="predicted"/>
<feature type="transmembrane region" description="Helical" evidence="10">
    <location>
        <begin position="433"/>
        <end position="454"/>
    </location>
</feature>
<evidence type="ECO:0000256" key="8">
    <source>
        <dbReference type="ARBA" id="ARBA00023136"/>
    </source>
</evidence>